<sequence length="525" mass="55446">MSAHQVVVVGAGMGGLSSALRLAHRGLSVTVVEASDAPGGKLCQPMVGGVPIDSGPTVFTMRWVFDQLMGEVGTTLEAELSIAPLAVLARHWWDDGGRLDLHADPAVSVDAVARFAGPAEARRFQSFCERARAVYRTLEEPYIRHATPNAAQLTWDIGLRGLATLSALGPLYGLWRSLGRQFADPRLRQLFARYATYTGSSPWQAPATLMLIAQVEMDGVWSVDGGMHALARCLERLARARGAVFRYGADCERIELRQGRVAGVHLADGERLPADSVVFNGDSAALREGLLGEPLRRAVPSQAPQRSLSALTWALHASPGDCPLDRHNVFFQRADRAPYAAEFSDIFARGRLPAAPTVYVCAQDRGTAGSTATGTAPERLFALVNAPATGDGDTITTEDLDRCETQAFELLHRCGLTLTPQGPATRRTAPANFHRRFPATGGALYGQASHGWGSAFSRPVATTPVPGLFLAGGSVHPGPGVPMATLSGGFAAEALMASPALTRKSHPAATSGGTSTPSATTANTA</sequence>
<dbReference type="Gene3D" id="3.50.50.60">
    <property type="entry name" value="FAD/NAD(P)-binding domain"/>
    <property type="match status" value="2"/>
</dbReference>
<accession>A0ABV7WAY9</accession>
<dbReference type="Pfam" id="PF01593">
    <property type="entry name" value="Amino_oxidase"/>
    <property type="match status" value="1"/>
</dbReference>
<reference evidence="9" key="1">
    <citation type="journal article" date="2019" name="Int. J. Syst. Evol. Microbiol.">
        <title>The Global Catalogue of Microorganisms (GCM) 10K type strain sequencing project: providing services to taxonomists for standard genome sequencing and annotation.</title>
        <authorList>
            <consortium name="The Broad Institute Genomics Platform"/>
            <consortium name="The Broad Institute Genome Sequencing Center for Infectious Disease"/>
            <person name="Wu L."/>
            <person name="Ma J."/>
        </authorList>
    </citation>
    <scope>NUCLEOTIDE SEQUENCE [LARGE SCALE GENOMIC DNA]</scope>
    <source>
        <strain evidence="9">KCTC 42501</strain>
    </source>
</reference>
<feature type="compositionally biased region" description="Low complexity" evidence="6">
    <location>
        <begin position="507"/>
        <end position="525"/>
    </location>
</feature>
<dbReference type="NCBIfam" id="NF045637">
    <property type="entry name" value="carotdesatCrtDProt"/>
    <property type="match status" value="1"/>
</dbReference>
<keyword evidence="9" id="KW-1185">Reference proteome</keyword>
<dbReference type="SUPFAM" id="SSF51905">
    <property type="entry name" value="FAD/NAD(P)-binding domain"/>
    <property type="match status" value="1"/>
</dbReference>
<dbReference type="PANTHER" id="PTHR43734:SF7">
    <property type="entry name" value="4,4'-DIAPONEUROSPORENE OXYGENASE"/>
    <property type="match status" value="1"/>
</dbReference>
<dbReference type="InterPro" id="IPR036188">
    <property type="entry name" value="FAD/NAD-bd_sf"/>
</dbReference>
<keyword evidence="4 5" id="KW-0560">Oxidoreductase</keyword>
<feature type="domain" description="Amine oxidase" evidence="7">
    <location>
        <begin position="13"/>
        <end position="495"/>
    </location>
</feature>
<dbReference type="InterPro" id="IPR054841">
    <property type="entry name" value="carotdesatCrtD"/>
</dbReference>
<evidence type="ECO:0000256" key="4">
    <source>
        <dbReference type="ARBA" id="ARBA00023002"/>
    </source>
</evidence>
<evidence type="ECO:0000256" key="3">
    <source>
        <dbReference type="ARBA" id="ARBA00022746"/>
    </source>
</evidence>
<comment type="caution">
    <text evidence="8">The sequence shown here is derived from an EMBL/GenBank/DDBJ whole genome shotgun (WGS) entry which is preliminary data.</text>
</comment>
<evidence type="ECO:0000313" key="8">
    <source>
        <dbReference type="EMBL" id="MFC3685756.1"/>
    </source>
</evidence>
<evidence type="ECO:0000256" key="5">
    <source>
        <dbReference type="RuleBase" id="RU362075"/>
    </source>
</evidence>
<dbReference type="EMBL" id="JBHRXX010000009">
    <property type="protein sequence ID" value="MFC3685756.1"/>
    <property type="molecule type" value="Genomic_DNA"/>
</dbReference>
<dbReference type="InterPro" id="IPR014105">
    <property type="entry name" value="Carotenoid/retinoid_OxRdtase"/>
</dbReference>
<keyword evidence="3 5" id="KW-0125">Carotenoid biosynthesis</keyword>
<gene>
    <name evidence="8" type="primary">crtD</name>
    <name evidence="8" type="ORF">ACFOPI_19295</name>
</gene>
<dbReference type="PANTHER" id="PTHR43734">
    <property type="entry name" value="PHYTOENE DESATURASE"/>
    <property type="match status" value="1"/>
</dbReference>
<evidence type="ECO:0000256" key="1">
    <source>
        <dbReference type="ARBA" id="ARBA00004829"/>
    </source>
</evidence>
<evidence type="ECO:0000259" key="7">
    <source>
        <dbReference type="Pfam" id="PF01593"/>
    </source>
</evidence>
<dbReference type="GO" id="GO:0016491">
    <property type="term" value="F:oxidoreductase activity"/>
    <property type="evidence" value="ECO:0007669"/>
    <property type="project" value="UniProtKB-KW"/>
</dbReference>
<dbReference type="NCBIfam" id="TIGR02734">
    <property type="entry name" value="crtI_fam"/>
    <property type="match status" value="1"/>
</dbReference>
<evidence type="ECO:0000256" key="6">
    <source>
        <dbReference type="SAM" id="MobiDB-lite"/>
    </source>
</evidence>
<comment type="pathway">
    <text evidence="1 5">Carotenoid biosynthesis.</text>
</comment>
<dbReference type="RefSeq" id="WP_382177519.1">
    <property type="nucleotide sequence ID" value="NZ_JBHRXX010000009.1"/>
</dbReference>
<protein>
    <submittedName>
        <fullName evidence="8">1-hydroxycarotenoid 3,4-desaturase CrtD</fullName>
        <ecNumber evidence="8">1.3.99.27</ecNumber>
    </submittedName>
</protein>
<evidence type="ECO:0000313" key="9">
    <source>
        <dbReference type="Proteomes" id="UP001595729"/>
    </source>
</evidence>
<feature type="region of interest" description="Disordered" evidence="6">
    <location>
        <begin position="504"/>
        <end position="525"/>
    </location>
</feature>
<dbReference type="InterPro" id="IPR002937">
    <property type="entry name" value="Amino_oxidase"/>
</dbReference>
<evidence type="ECO:0000256" key="2">
    <source>
        <dbReference type="ARBA" id="ARBA00006046"/>
    </source>
</evidence>
<organism evidence="8 9">
    <name type="scientific">Hydrogenophaga luteola</name>
    <dbReference type="NCBI Taxonomy" id="1591122"/>
    <lineage>
        <taxon>Bacteria</taxon>
        <taxon>Pseudomonadati</taxon>
        <taxon>Pseudomonadota</taxon>
        <taxon>Betaproteobacteria</taxon>
        <taxon>Burkholderiales</taxon>
        <taxon>Comamonadaceae</taxon>
        <taxon>Hydrogenophaga</taxon>
    </lineage>
</organism>
<name>A0ABV7WAY9_9BURK</name>
<comment type="similarity">
    <text evidence="2 5">Belongs to the carotenoid/retinoid oxidoreductase family.</text>
</comment>
<dbReference type="Proteomes" id="UP001595729">
    <property type="component" value="Unassembled WGS sequence"/>
</dbReference>
<dbReference type="EC" id="1.3.99.27" evidence="8"/>
<proteinExistence type="inferred from homology"/>